<evidence type="ECO:0000313" key="10">
    <source>
        <dbReference type="Proteomes" id="UP001311915"/>
    </source>
</evidence>
<keyword evidence="6" id="KW-0067">ATP-binding</keyword>
<keyword evidence="4" id="KW-0934">Plastid</keyword>
<evidence type="ECO:0000256" key="1">
    <source>
        <dbReference type="ARBA" id="ARBA00002329"/>
    </source>
</evidence>
<proteinExistence type="inferred from homology"/>
<dbReference type="EMBL" id="JAWPEI010000003">
    <property type="protein sequence ID" value="KAK4731365.1"/>
    <property type="molecule type" value="Genomic_DNA"/>
</dbReference>
<gene>
    <name evidence="9" type="ORF">R3W88_024353</name>
</gene>
<comment type="subcellular location">
    <subcellularLocation>
        <location evidence="2">Plastid</location>
    </subcellularLocation>
</comment>
<organism evidence="9 10">
    <name type="scientific">Solanum pinnatisectum</name>
    <name type="common">tansyleaf nightshade</name>
    <dbReference type="NCBI Taxonomy" id="50273"/>
    <lineage>
        <taxon>Eukaryota</taxon>
        <taxon>Viridiplantae</taxon>
        <taxon>Streptophyta</taxon>
        <taxon>Embryophyta</taxon>
        <taxon>Tracheophyta</taxon>
        <taxon>Spermatophyta</taxon>
        <taxon>Magnoliopsida</taxon>
        <taxon>eudicotyledons</taxon>
        <taxon>Gunneridae</taxon>
        <taxon>Pentapetalae</taxon>
        <taxon>asterids</taxon>
        <taxon>lamiids</taxon>
        <taxon>Solanales</taxon>
        <taxon>Solanaceae</taxon>
        <taxon>Solanoideae</taxon>
        <taxon>Solaneae</taxon>
        <taxon>Solanum</taxon>
    </lineage>
</organism>
<name>A0AAV9M000_9SOLN</name>
<keyword evidence="10" id="KW-1185">Reference proteome</keyword>
<evidence type="ECO:0000256" key="2">
    <source>
        <dbReference type="ARBA" id="ARBA00004474"/>
    </source>
</evidence>
<comment type="function">
    <text evidence="1">Probable ATPase of unknown function. Its presence in a non-photosynthetic plant (Epifagus virginiana) and experiments in tobacco indicate that it has an essential function which is probably not related to photosynthesis.</text>
</comment>
<keyword evidence="7" id="KW-1133">Transmembrane helix</keyword>
<comment type="caution">
    <text evidence="9">The sequence shown here is derived from an EMBL/GenBank/DDBJ whole genome shotgun (WGS) entry which is preliminary data.</text>
</comment>
<accession>A0AAV9M000</accession>
<dbReference type="AlphaFoldDB" id="A0AAV9M000"/>
<keyword evidence="7" id="KW-0472">Membrane</keyword>
<sequence>MTWFLTSIGYKYLNLIFLDTFSDLLPILSSSISWQTLQKKLCLPQWNMISEISRKCLHNLLLCDEMIHAREFLYSILFLFLVAGYLVCTHLLFVSLTSSELQKEFEKVKSLMIRSSMIELRKLLDRYPTFEPNSF</sequence>
<comment type="similarity">
    <text evidence="3">Belongs to the Ycf2 family.</text>
</comment>
<evidence type="ECO:0000259" key="8">
    <source>
        <dbReference type="Pfam" id="PF05695"/>
    </source>
</evidence>
<keyword evidence="7" id="KW-0812">Transmembrane</keyword>
<dbReference type="Pfam" id="PF05695">
    <property type="entry name" value="Ycf2"/>
    <property type="match status" value="1"/>
</dbReference>
<feature type="domain" description="Ycf2 N-terminal" evidence="8">
    <location>
        <begin position="1"/>
        <end position="135"/>
    </location>
</feature>
<protein>
    <recommendedName>
        <fullName evidence="8">Ycf2 N-terminal domain-containing protein</fullName>
    </recommendedName>
</protein>
<evidence type="ECO:0000256" key="4">
    <source>
        <dbReference type="ARBA" id="ARBA00022640"/>
    </source>
</evidence>
<evidence type="ECO:0000256" key="3">
    <source>
        <dbReference type="ARBA" id="ARBA00009361"/>
    </source>
</evidence>
<dbReference type="GO" id="GO:0009536">
    <property type="term" value="C:plastid"/>
    <property type="evidence" value="ECO:0007669"/>
    <property type="project" value="UniProtKB-SubCell"/>
</dbReference>
<feature type="transmembrane region" description="Helical" evidence="7">
    <location>
        <begin position="72"/>
        <end position="94"/>
    </location>
</feature>
<evidence type="ECO:0000256" key="5">
    <source>
        <dbReference type="ARBA" id="ARBA00022741"/>
    </source>
</evidence>
<dbReference type="PANTHER" id="PTHR33078">
    <property type="entry name" value="PROTEIN YCF2-RELATED"/>
    <property type="match status" value="1"/>
</dbReference>
<dbReference type="InterPro" id="IPR056777">
    <property type="entry name" value="Ycf2_N"/>
</dbReference>
<dbReference type="Proteomes" id="UP001311915">
    <property type="component" value="Unassembled WGS sequence"/>
</dbReference>
<reference evidence="9 10" key="1">
    <citation type="submission" date="2023-10" db="EMBL/GenBank/DDBJ databases">
        <title>Genome-Wide Identification Analysis in wild type Solanum Pinnatisectum Reveals Some Genes Defensing Phytophthora Infestans.</title>
        <authorList>
            <person name="Sun C."/>
        </authorList>
    </citation>
    <scope>NUCLEOTIDE SEQUENCE [LARGE SCALE GENOMIC DNA]</scope>
    <source>
        <strain evidence="9">LQN</strain>
        <tissue evidence="9">Leaf</tissue>
    </source>
</reference>
<dbReference type="GO" id="GO:0005524">
    <property type="term" value="F:ATP binding"/>
    <property type="evidence" value="ECO:0007669"/>
    <property type="project" value="UniProtKB-KW"/>
</dbReference>
<evidence type="ECO:0000256" key="6">
    <source>
        <dbReference type="ARBA" id="ARBA00022840"/>
    </source>
</evidence>
<dbReference type="PANTHER" id="PTHR33078:SF100">
    <property type="entry name" value="PROTEIN YCF2"/>
    <property type="match status" value="1"/>
</dbReference>
<keyword evidence="5" id="KW-0547">Nucleotide-binding</keyword>
<evidence type="ECO:0000313" key="9">
    <source>
        <dbReference type="EMBL" id="KAK4731365.1"/>
    </source>
</evidence>
<evidence type="ECO:0000256" key="7">
    <source>
        <dbReference type="SAM" id="Phobius"/>
    </source>
</evidence>